<dbReference type="GO" id="GO:0015098">
    <property type="term" value="F:molybdate ion transmembrane transporter activity"/>
    <property type="evidence" value="ECO:0007669"/>
    <property type="project" value="InterPro"/>
</dbReference>
<dbReference type="InterPro" id="IPR017871">
    <property type="entry name" value="ABC_transporter-like_CS"/>
</dbReference>
<keyword evidence="2" id="KW-0472">Membrane</keyword>
<dbReference type="InterPro" id="IPR027417">
    <property type="entry name" value="P-loop_NTPase"/>
</dbReference>
<name>A0A345DBB1_9BURK</name>
<dbReference type="InterPro" id="IPR003439">
    <property type="entry name" value="ABC_transporter-like_ATP-bd"/>
</dbReference>
<evidence type="ECO:0000256" key="1">
    <source>
        <dbReference type="ARBA" id="ARBA00022475"/>
    </source>
</evidence>
<sequence length="251" mass="28012">MPSINGHVGYFDMNTMHIALQLKRHTCDLDVDLTLPIQGITALFGPSGSGKTTLLRGLAGLDRVKQGHIRVGESIWQNEQIFVPTHCRALGYVFQENSLFPHLSVKHNLEYGLKRCPKERQQYSFEQVVAWLGLSDLLKRQPHELSGGQRQKVAIGRAILTSPELLLMDEPLSNLDQGSKNEILPYLKRINVEANIPMIYVSHALSEVLYLADTLVLIDQGRITAVGSPHDLAAQLDFGFMTSLSAFLDRD</sequence>
<gene>
    <name evidence="6" type="primary">cysA</name>
    <name evidence="6" type="ORF">DTO96_101380</name>
</gene>
<dbReference type="AlphaFoldDB" id="A0A345DBB1"/>
<evidence type="ECO:0000313" key="6">
    <source>
        <dbReference type="EMBL" id="AXF85649.1"/>
    </source>
</evidence>
<proteinExistence type="predicted"/>
<dbReference type="SUPFAM" id="SSF52540">
    <property type="entry name" value="P-loop containing nucleoside triphosphate hydrolases"/>
    <property type="match status" value="1"/>
</dbReference>
<dbReference type="KEGG" id="hyf:DTO96_101380"/>
<accession>A0A345DBB1</accession>
<dbReference type="NCBIfam" id="TIGR02142">
    <property type="entry name" value="modC_ABC"/>
    <property type="match status" value="1"/>
</dbReference>
<reference evidence="7" key="1">
    <citation type="submission" date="2018-07" db="EMBL/GenBank/DDBJ databases">
        <authorList>
            <person name="Kim H."/>
        </authorList>
    </citation>
    <scope>NUCLEOTIDE SEQUENCE [LARGE SCALE GENOMIC DNA]</scope>
    <source>
        <strain evidence="7">F02</strain>
    </source>
</reference>
<keyword evidence="7" id="KW-1185">Reference proteome</keyword>
<dbReference type="PROSITE" id="PS00211">
    <property type="entry name" value="ABC_TRANSPORTER_1"/>
    <property type="match status" value="1"/>
</dbReference>
<dbReference type="GO" id="GO:0016020">
    <property type="term" value="C:membrane"/>
    <property type="evidence" value="ECO:0007669"/>
    <property type="project" value="InterPro"/>
</dbReference>
<dbReference type="PANTHER" id="PTHR43514:SF10">
    <property type="entry name" value="MOLYBDENUM IMPORT ATP-BINDING PROTEIN MODC 2"/>
    <property type="match status" value="1"/>
</dbReference>
<dbReference type="GO" id="GO:0140359">
    <property type="term" value="F:ABC-type transporter activity"/>
    <property type="evidence" value="ECO:0007669"/>
    <property type="project" value="InterPro"/>
</dbReference>
<dbReference type="PROSITE" id="PS50893">
    <property type="entry name" value="ABC_TRANSPORTER_2"/>
    <property type="match status" value="1"/>
</dbReference>
<keyword evidence="2" id="KW-0997">Cell inner membrane</keyword>
<protein>
    <submittedName>
        <fullName evidence="6">Sulfate/thiosulfate import ATP-binding protein CysA</fullName>
    </submittedName>
</protein>
<evidence type="ECO:0000256" key="3">
    <source>
        <dbReference type="ARBA" id="ARBA00022741"/>
    </source>
</evidence>
<organism evidence="6 7">
    <name type="scientific">Ephemeroptericola cinctiostellae</name>
    <dbReference type="NCBI Taxonomy" id="2268024"/>
    <lineage>
        <taxon>Bacteria</taxon>
        <taxon>Pseudomonadati</taxon>
        <taxon>Pseudomonadota</taxon>
        <taxon>Betaproteobacteria</taxon>
        <taxon>Burkholderiales</taxon>
        <taxon>Burkholderiaceae</taxon>
        <taxon>Ephemeroptericola</taxon>
    </lineage>
</organism>
<dbReference type="Proteomes" id="UP000252182">
    <property type="component" value="Chromosome"/>
</dbReference>
<evidence type="ECO:0000256" key="2">
    <source>
        <dbReference type="ARBA" id="ARBA00022519"/>
    </source>
</evidence>
<dbReference type="GO" id="GO:0016887">
    <property type="term" value="F:ATP hydrolysis activity"/>
    <property type="evidence" value="ECO:0007669"/>
    <property type="project" value="InterPro"/>
</dbReference>
<evidence type="ECO:0000259" key="5">
    <source>
        <dbReference type="PROSITE" id="PS50893"/>
    </source>
</evidence>
<dbReference type="PANTHER" id="PTHR43514">
    <property type="entry name" value="ABC TRANSPORTER I FAMILY MEMBER 10"/>
    <property type="match status" value="1"/>
</dbReference>
<feature type="domain" description="ABC transporter" evidence="5">
    <location>
        <begin position="13"/>
        <end position="245"/>
    </location>
</feature>
<dbReference type="GO" id="GO:0005524">
    <property type="term" value="F:ATP binding"/>
    <property type="evidence" value="ECO:0007669"/>
    <property type="project" value="UniProtKB-KW"/>
</dbReference>
<keyword evidence="4 6" id="KW-0067">ATP-binding</keyword>
<dbReference type="InterPro" id="IPR011868">
    <property type="entry name" value="ModC_ABC_ATP-bd"/>
</dbReference>
<evidence type="ECO:0000256" key="4">
    <source>
        <dbReference type="ARBA" id="ARBA00022840"/>
    </source>
</evidence>
<dbReference type="Gene3D" id="3.40.50.300">
    <property type="entry name" value="P-loop containing nucleotide triphosphate hydrolases"/>
    <property type="match status" value="1"/>
</dbReference>
<dbReference type="InterPro" id="IPR003593">
    <property type="entry name" value="AAA+_ATPase"/>
</dbReference>
<keyword evidence="3" id="KW-0547">Nucleotide-binding</keyword>
<keyword evidence="1" id="KW-1003">Cell membrane</keyword>
<dbReference type="InterPro" id="IPR050334">
    <property type="entry name" value="Molybdenum_import_ModC"/>
</dbReference>
<evidence type="ECO:0000313" key="7">
    <source>
        <dbReference type="Proteomes" id="UP000252182"/>
    </source>
</evidence>
<dbReference type="EMBL" id="CP031124">
    <property type="protein sequence ID" value="AXF85649.1"/>
    <property type="molecule type" value="Genomic_DNA"/>
</dbReference>
<dbReference type="SMART" id="SM00382">
    <property type="entry name" value="AAA"/>
    <property type="match status" value="1"/>
</dbReference>
<dbReference type="OrthoDB" id="5298774at2"/>
<dbReference type="Pfam" id="PF00005">
    <property type="entry name" value="ABC_tran"/>
    <property type="match status" value="1"/>
</dbReference>